<dbReference type="OrthoDB" id="9928775at2759"/>
<reference evidence="10" key="2">
    <citation type="submission" date="2025-09" db="UniProtKB">
        <authorList>
            <consortium name="Ensembl"/>
        </authorList>
    </citation>
    <scope>IDENTIFICATION</scope>
</reference>
<evidence type="ECO:0000256" key="6">
    <source>
        <dbReference type="ARBA" id="ARBA00023157"/>
    </source>
</evidence>
<evidence type="ECO:0000256" key="8">
    <source>
        <dbReference type="ARBA" id="ARBA00023320"/>
    </source>
</evidence>
<evidence type="ECO:0000313" key="11">
    <source>
        <dbReference type="Proteomes" id="UP000261540"/>
    </source>
</evidence>
<keyword evidence="4" id="KW-0165">Cleavage on pair of basic residues</keyword>
<keyword evidence="6" id="KW-1015">Disulfide bond</keyword>
<dbReference type="STRING" id="1676925.ENSPKIP00000028949"/>
<comment type="subcellular location">
    <subcellularLocation>
        <location evidence="1">Secreted</location>
    </subcellularLocation>
</comment>
<dbReference type="InterPro" id="IPR000703">
    <property type="entry name" value="Proenkphlin_A"/>
</dbReference>
<evidence type="ECO:0000256" key="9">
    <source>
        <dbReference type="SAM" id="SignalP"/>
    </source>
</evidence>
<keyword evidence="3" id="KW-0964">Secreted</keyword>
<reference evidence="10" key="1">
    <citation type="submission" date="2025-08" db="UniProtKB">
        <authorList>
            <consortium name="Ensembl"/>
        </authorList>
    </citation>
    <scope>IDENTIFICATION</scope>
</reference>
<dbReference type="Ensembl" id="ENSPKIT00000009740.1">
    <property type="protein sequence ID" value="ENSPKIP00000028949.1"/>
    <property type="gene ID" value="ENSPKIG00000010388.1"/>
</dbReference>
<evidence type="ECO:0000256" key="2">
    <source>
        <dbReference type="ARBA" id="ARBA00008543"/>
    </source>
</evidence>
<dbReference type="Proteomes" id="UP000261540">
    <property type="component" value="Unplaced"/>
</dbReference>
<dbReference type="AlphaFoldDB" id="A0A3B3SDW1"/>
<dbReference type="GO" id="GO:0043679">
    <property type="term" value="C:axon terminus"/>
    <property type="evidence" value="ECO:0007669"/>
    <property type="project" value="TreeGrafter"/>
</dbReference>
<keyword evidence="7" id="KW-0257">Endorphin</keyword>
<keyword evidence="11" id="KW-1185">Reference proteome</keyword>
<dbReference type="PRINTS" id="PR01028">
    <property type="entry name" value="OPIOIDPRCRSR"/>
</dbReference>
<evidence type="ECO:0000256" key="4">
    <source>
        <dbReference type="ARBA" id="ARBA00022685"/>
    </source>
</evidence>
<protein>
    <submittedName>
        <fullName evidence="10">Proenkephalin</fullName>
    </submittedName>
</protein>
<accession>A0A3B3SDW1</accession>
<evidence type="ECO:0000256" key="3">
    <source>
        <dbReference type="ARBA" id="ARBA00022525"/>
    </source>
</evidence>
<dbReference type="GO" id="GO:0007218">
    <property type="term" value="P:neuropeptide signaling pathway"/>
    <property type="evidence" value="ECO:0007669"/>
    <property type="project" value="UniProtKB-KW"/>
</dbReference>
<dbReference type="PANTHER" id="PTHR11438">
    <property type="entry name" value="PROENKEPHALIN"/>
    <property type="match status" value="1"/>
</dbReference>
<dbReference type="PRINTS" id="PR01029">
    <property type="entry name" value="PENKAPRCRSR"/>
</dbReference>
<keyword evidence="9" id="KW-0732">Signal</keyword>
<dbReference type="Pfam" id="PF01160">
    <property type="entry name" value="Opiods_neuropep"/>
    <property type="match status" value="1"/>
</dbReference>
<dbReference type="GO" id="GO:0031628">
    <property type="term" value="F:opioid receptor binding"/>
    <property type="evidence" value="ECO:0007669"/>
    <property type="project" value="TreeGrafter"/>
</dbReference>
<name>A0A3B3SDW1_9TELE</name>
<keyword evidence="5" id="KW-0555">Opioid peptide</keyword>
<evidence type="ECO:0000256" key="7">
    <source>
        <dbReference type="ARBA" id="ARBA00023205"/>
    </source>
</evidence>
<dbReference type="GO" id="GO:0005886">
    <property type="term" value="C:plasma membrane"/>
    <property type="evidence" value="ECO:0007669"/>
    <property type="project" value="TreeGrafter"/>
</dbReference>
<dbReference type="GO" id="GO:0007600">
    <property type="term" value="P:sensory perception"/>
    <property type="evidence" value="ECO:0007669"/>
    <property type="project" value="TreeGrafter"/>
</dbReference>
<feature type="chain" id="PRO_5017300218" evidence="9">
    <location>
        <begin position="23"/>
        <end position="251"/>
    </location>
</feature>
<evidence type="ECO:0000313" key="10">
    <source>
        <dbReference type="Ensembl" id="ENSPKIP00000028949.1"/>
    </source>
</evidence>
<dbReference type="GO" id="GO:0043025">
    <property type="term" value="C:neuronal cell body"/>
    <property type="evidence" value="ECO:0007669"/>
    <property type="project" value="TreeGrafter"/>
</dbReference>
<comment type="similarity">
    <text evidence="2">Belongs to the opioid neuropeptide precursor family.</text>
</comment>
<dbReference type="GO" id="GO:0001515">
    <property type="term" value="F:opioid peptide activity"/>
    <property type="evidence" value="ECO:0007669"/>
    <property type="project" value="UniProtKB-KW"/>
</dbReference>
<proteinExistence type="inferred from homology"/>
<evidence type="ECO:0000256" key="1">
    <source>
        <dbReference type="ARBA" id="ARBA00004613"/>
    </source>
</evidence>
<evidence type="ECO:0000256" key="5">
    <source>
        <dbReference type="ARBA" id="ARBA00022901"/>
    </source>
</evidence>
<keyword evidence="8" id="KW-0527">Neuropeptide</keyword>
<dbReference type="GO" id="GO:0030425">
    <property type="term" value="C:dendrite"/>
    <property type="evidence" value="ECO:0007669"/>
    <property type="project" value="TreeGrafter"/>
</dbReference>
<dbReference type="GO" id="GO:0007268">
    <property type="term" value="P:chemical synaptic transmission"/>
    <property type="evidence" value="ECO:0007669"/>
    <property type="project" value="TreeGrafter"/>
</dbReference>
<dbReference type="PANTHER" id="PTHR11438:SF3">
    <property type="entry name" value="PROENKEPHALIN-A"/>
    <property type="match status" value="1"/>
</dbReference>
<organism evidence="10 11">
    <name type="scientific">Paramormyrops kingsleyae</name>
    <dbReference type="NCBI Taxonomy" id="1676925"/>
    <lineage>
        <taxon>Eukaryota</taxon>
        <taxon>Metazoa</taxon>
        <taxon>Chordata</taxon>
        <taxon>Craniata</taxon>
        <taxon>Vertebrata</taxon>
        <taxon>Euteleostomi</taxon>
        <taxon>Actinopterygii</taxon>
        <taxon>Neopterygii</taxon>
        <taxon>Teleostei</taxon>
        <taxon>Osteoglossocephala</taxon>
        <taxon>Osteoglossomorpha</taxon>
        <taxon>Osteoglossiformes</taxon>
        <taxon>Mormyridae</taxon>
        <taxon>Paramormyrops</taxon>
    </lineage>
</organism>
<feature type="signal peptide" evidence="9">
    <location>
        <begin position="1"/>
        <end position="22"/>
    </location>
</feature>
<dbReference type="GO" id="GO:0005576">
    <property type="term" value="C:extracellular region"/>
    <property type="evidence" value="ECO:0007669"/>
    <property type="project" value="UniProtKB-SubCell"/>
</dbReference>
<dbReference type="GeneTree" id="ENSGT00950000183149"/>
<sequence>MALAGYCWRALLGACVLLMVRADCGQDCVRCTYHLKSPHTQIDALTCTLGCEGKLPTEKAWDLCKEILQGEKPNGITEDVTDNEEQSDAGHQLAKKYGGFMKRYGGFMKKTAELYDVEQEDQDHGREILGKRYGGFMKKDGEPEVDTVTILKEILGTGGDDEQTRGDQEGGLEKRYGGFMRSIRRSSDLEDEIKDLQKRYGGFMRRVGRPEWKEDQKRYGGFLKRYREEGEETNSEDLPYPDKRYGGFMLY</sequence>
<gene>
    <name evidence="10" type="primary">PENK</name>
</gene>
<dbReference type="InterPro" id="IPR006024">
    <property type="entry name" value="Opioid_neupept"/>
</dbReference>